<keyword evidence="2" id="KW-1133">Transmembrane helix</keyword>
<evidence type="ECO:0000256" key="2">
    <source>
        <dbReference type="SAM" id="Phobius"/>
    </source>
</evidence>
<keyword evidence="2" id="KW-0812">Transmembrane</keyword>
<gene>
    <name evidence="4" type="ORF">LIER_30042</name>
</gene>
<sequence length="229" mass="25551">MNSLNVLQDNLEELESEISYLYTCPLEDSYNDLLSVHIKQHFKICNNLLSKEMSSKSSDPSVLQPFIEKIDELQRVFSRWEESRNSANNNNNNQEIGGHDLVVRNHGDHDDDANDSISTCDEESNVDDDGHVMSDKFAGFKIHNVPKEICDALETDDEKAPHGTVKIFKHGDYGNVGTMRKNDNIGVYGKYIGIFVSGMILGSVTTGSVIFTLLEDSGITYYHGGLTPT</sequence>
<evidence type="ECO:0000313" key="5">
    <source>
        <dbReference type="Proteomes" id="UP001454036"/>
    </source>
</evidence>
<proteinExistence type="predicted"/>
<feature type="domain" description="DUF7610" evidence="3">
    <location>
        <begin position="7"/>
        <end position="83"/>
    </location>
</feature>
<comment type="caution">
    <text evidence="4">The sequence shown here is derived from an EMBL/GenBank/DDBJ whole genome shotgun (WGS) entry which is preliminary data.</text>
</comment>
<evidence type="ECO:0000313" key="4">
    <source>
        <dbReference type="EMBL" id="GAA0179944.1"/>
    </source>
</evidence>
<evidence type="ECO:0000256" key="1">
    <source>
        <dbReference type="SAM" id="MobiDB-lite"/>
    </source>
</evidence>
<evidence type="ECO:0000259" key="3">
    <source>
        <dbReference type="Pfam" id="PF24583"/>
    </source>
</evidence>
<feature type="compositionally biased region" description="Basic and acidic residues" evidence="1">
    <location>
        <begin position="97"/>
        <end position="109"/>
    </location>
</feature>
<feature type="region of interest" description="Disordered" evidence="1">
    <location>
        <begin position="84"/>
        <end position="128"/>
    </location>
</feature>
<dbReference type="Pfam" id="PF24583">
    <property type="entry name" value="DUF7610"/>
    <property type="match status" value="1"/>
</dbReference>
<protein>
    <recommendedName>
        <fullName evidence="3">DUF7610 domain-containing protein</fullName>
    </recommendedName>
</protein>
<feature type="compositionally biased region" description="Acidic residues" evidence="1">
    <location>
        <begin position="110"/>
        <end position="127"/>
    </location>
</feature>
<name>A0AAV3RMC5_LITER</name>
<accession>A0AAV3RMC5</accession>
<dbReference type="Proteomes" id="UP001454036">
    <property type="component" value="Unassembled WGS sequence"/>
</dbReference>
<organism evidence="4 5">
    <name type="scientific">Lithospermum erythrorhizon</name>
    <name type="common">Purple gromwell</name>
    <name type="synonym">Lithospermum officinale var. erythrorhizon</name>
    <dbReference type="NCBI Taxonomy" id="34254"/>
    <lineage>
        <taxon>Eukaryota</taxon>
        <taxon>Viridiplantae</taxon>
        <taxon>Streptophyta</taxon>
        <taxon>Embryophyta</taxon>
        <taxon>Tracheophyta</taxon>
        <taxon>Spermatophyta</taxon>
        <taxon>Magnoliopsida</taxon>
        <taxon>eudicotyledons</taxon>
        <taxon>Gunneridae</taxon>
        <taxon>Pentapetalae</taxon>
        <taxon>asterids</taxon>
        <taxon>lamiids</taxon>
        <taxon>Boraginales</taxon>
        <taxon>Boraginaceae</taxon>
        <taxon>Boraginoideae</taxon>
        <taxon>Lithospermeae</taxon>
        <taxon>Lithospermum</taxon>
    </lineage>
</organism>
<feature type="transmembrane region" description="Helical" evidence="2">
    <location>
        <begin position="191"/>
        <end position="214"/>
    </location>
</feature>
<dbReference type="InterPro" id="IPR056029">
    <property type="entry name" value="DUF7610"/>
</dbReference>
<reference evidence="4 5" key="1">
    <citation type="submission" date="2024-01" db="EMBL/GenBank/DDBJ databases">
        <title>The complete chloroplast genome sequence of Lithospermum erythrorhizon: insights into the phylogenetic relationship among Boraginaceae species and the maternal lineages of purple gromwells.</title>
        <authorList>
            <person name="Okada T."/>
            <person name="Watanabe K."/>
        </authorList>
    </citation>
    <scope>NUCLEOTIDE SEQUENCE [LARGE SCALE GENOMIC DNA]</scope>
</reference>
<keyword evidence="2" id="KW-0472">Membrane</keyword>
<keyword evidence="5" id="KW-1185">Reference proteome</keyword>
<dbReference type="AlphaFoldDB" id="A0AAV3RMC5"/>
<dbReference type="EMBL" id="BAABME010010571">
    <property type="protein sequence ID" value="GAA0179944.1"/>
    <property type="molecule type" value="Genomic_DNA"/>
</dbReference>